<feature type="transmembrane region" description="Helical" evidence="7">
    <location>
        <begin position="39"/>
        <end position="56"/>
    </location>
</feature>
<evidence type="ECO:0000256" key="6">
    <source>
        <dbReference type="RuleBase" id="RU004057"/>
    </source>
</evidence>
<dbReference type="PANTHER" id="PTHR30625">
    <property type="entry name" value="PROTEIN TOLQ"/>
    <property type="match status" value="1"/>
</dbReference>
<feature type="domain" description="MotA/TolQ/ExbB proton channel" evidence="8">
    <location>
        <begin position="97"/>
        <end position="216"/>
    </location>
</feature>
<dbReference type="GO" id="GO:0017038">
    <property type="term" value="P:protein import"/>
    <property type="evidence" value="ECO:0007669"/>
    <property type="project" value="TreeGrafter"/>
</dbReference>
<evidence type="ECO:0000256" key="4">
    <source>
        <dbReference type="ARBA" id="ARBA00022989"/>
    </source>
</evidence>
<keyword evidence="5 7" id="KW-0472">Membrane</keyword>
<dbReference type="GO" id="GO:0005886">
    <property type="term" value="C:plasma membrane"/>
    <property type="evidence" value="ECO:0007669"/>
    <property type="project" value="UniProtKB-SubCell"/>
</dbReference>
<keyword evidence="6" id="KW-0813">Transport</keyword>
<evidence type="ECO:0000256" key="7">
    <source>
        <dbReference type="SAM" id="Phobius"/>
    </source>
</evidence>
<keyword evidence="10" id="KW-1185">Reference proteome</keyword>
<keyword evidence="6" id="KW-0653">Protein transport</keyword>
<evidence type="ECO:0000256" key="5">
    <source>
        <dbReference type="ARBA" id="ARBA00023136"/>
    </source>
</evidence>
<keyword evidence="4 7" id="KW-1133">Transmembrane helix</keyword>
<comment type="subcellular location">
    <subcellularLocation>
        <location evidence="1">Cell membrane</location>
        <topology evidence="1">Multi-pass membrane protein</topology>
    </subcellularLocation>
    <subcellularLocation>
        <location evidence="6">Membrane</location>
        <topology evidence="6">Multi-pass membrane protein</topology>
    </subcellularLocation>
</comment>
<dbReference type="AlphaFoldDB" id="A0A5P2G5F0"/>
<dbReference type="InterPro" id="IPR002898">
    <property type="entry name" value="MotA_ExbB_proton_chnl"/>
</dbReference>
<dbReference type="KEGG" id="arac:E0W69_019610"/>
<organism evidence="9 10">
    <name type="scientific">Rhizosphaericola mali</name>
    <dbReference type="NCBI Taxonomy" id="2545455"/>
    <lineage>
        <taxon>Bacteria</taxon>
        <taxon>Pseudomonadati</taxon>
        <taxon>Bacteroidota</taxon>
        <taxon>Chitinophagia</taxon>
        <taxon>Chitinophagales</taxon>
        <taxon>Chitinophagaceae</taxon>
        <taxon>Rhizosphaericola</taxon>
    </lineage>
</organism>
<feature type="transmembrane region" description="Helical" evidence="7">
    <location>
        <begin position="138"/>
        <end position="163"/>
    </location>
</feature>
<accession>A0A5P2G5F0</accession>
<evidence type="ECO:0000313" key="10">
    <source>
        <dbReference type="Proteomes" id="UP000292424"/>
    </source>
</evidence>
<feature type="transmembrane region" description="Helical" evidence="7">
    <location>
        <begin position="175"/>
        <end position="200"/>
    </location>
</feature>
<dbReference type="EMBL" id="CP044016">
    <property type="protein sequence ID" value="QES91036.1"/>
    <property type="molecule type" value="Genomic_DNA"/>
</dbReference>
<gene>
    <name evidence="9" type="ORF">E0W69_019610</name>
</gene>
<dbReference type="Pfam" id="PF01618">
    <property type="entry name" value="MotA_ExbB"/>
    <property type="match status" value="1"/>
</dbReference>
<keyword evidence="3 7" id="KW-0812">Transmembrane</keyword>
<evidence type="ECO:0000256" key="3">
    <source>
        <dbReference type="ARBA" id="ARBA00022692"/>
    </source>
</evidence>
<protein>
    <submittedName>
        <fullName evidence="9">MotA/TolQ/ExbB proton channel family protein</fullName>
    </submittedName>
</protein>
<evidence type="ECO:0000256" key="1">
    <source>
        <dbReference type="ARBA" id="ARBA00004651"/>
    </source>
</evidence>
<reference evidence="9 10" key="1">
    <citation type="submission" date="2019-09" db="EMBL/GenBank/DDBJ databases">
        <title>Complete genome sequence of Arachidicoccus sp. B3-10 isolated from apple orchard soil.</title>
        <authorList>
            <person name="Kim H.S."/>
            <person name="Han K.-I."/>
            <person name="Suh M.K."/>
            <person name="Lee K.C."/>
            <person name="Eom M.K."/>
            <person name="Kim J.-S."/>
            <person name="Kang S.W."/>
            <person name="Sin Y."/>
            <person name="Lee J.-S."/>
        </authorList>
    </citation>
    <scope>NUCLEOTIDE SEQUENCE [LARGE SCALE GENOMIC DNA]</scope>
    <source>
        <strain evidence="9 10">B3-10</strain>
    </source>
</reference>
<comment type="similarity">
    <text evidence="6">Belongs to the exbB/tolQ family.</text>
</comment>
<dbReference type="InterPro" id="IPR050790">
    <property type="entry name" value="ExbB/TolQ_transport"/>
</dbReference>
<dbReference type="PANTHER" id="PTHR30625:SF17">
    <property type="entry name" value="TOLQ-RELATED"/>
    <property type="match status" value="1"/>
</dbReference>
<evidence type="ECO:0000313" key="9">
    <source>
        <dbReference type="EMBL" id="QES91036.1"/>
    </source>
</evidence>
<proteinExistence type="inferred from homology"/>
<name>A0A5P2G5F0_9BACT</name>
<dbReference type="OrthoDB" id="4045at2"/>
<keyword evidence="2" id="KW-1003">Cell membrane</keyword>
<evidence type="ECO:0000256" key="2">
    <source>
        <dbReference type="ARBA" id="ARBA00022475"/>
    </source>
</evidence>
<dbReference type="Proteomes" id="UP000292424">
    <property type="component" value="Chromosome"/>
</dbReference>
<evidence type="ECO:0000259" key="8">
    <source>
        <dbReference type="Pfam" id="PF01618"/>
    </source>
</evidence>
<sequence>MMGILLQVVADSTAATVANATSAVSEKLSLWSLMSKGGILMYPLYILLIITLFVFFERWQVIRKAGKLDPNFMRMVQDNIVNGNLSAAQSLARNNGSPVSRVIAKGIQRLGKPIDVIEKSMESIAEIELFNLEKHLNILSLIAGIAPMFGFLGTIAGMIQLFYDINTTGNFELSVIAGGIYVKMITSGTGLVIGLLAFILHNYLSTQVDKTANDIEIASADFMDILQAPTK</sequence>